<name>A0A6I2FEW4_9MICO</name>
<reference evidence="1 2" key="1">
    <citation type="submission" date="2019-10" db="EMBL/GenBank/DDBJ databases">
        <authorList>
            <person name="Nie G."/>
            <person name="Ming H."/>
            <person name="Yi B."/>
        </authorList>
    </citation>
    <scope>NUCLEOTIDE SEQUENCE [LARGE SCALE GENOMIC DNA]</scope>
    <source>
        <strain evidence="1 2">CFH 90414</strain>
    </source>
</reference>
<dbReference type="AlphaFoldDB" id="A0A6I2FEW4"/>
<proteinExistence type="predicted"/>
<gene>
    <name evidence="1" type="ORF">GE115_11230</name>
</gene>
<accession>A0A6I2FEW4</accession>
<dbReference type="EMBL" id="WJIF01000006">
    <property type="protein sequence ID" value="MRG60433.1"/>
    <property type="molecule type" value="Genomic_DNA"/>
</dbReference>
<dbReference type="SUPFAM" id="SSF53756">
    <property type="entry name" value="UDP-Glycosyltransferase/glycogen phosphorylase"/>
    <property type="match status" value="1"/>
</dbReference>
<keyword evidence="2" id="KW-1185">Reference proteome</keyword>
<evidence type="ECO:0000313" key="1">
    <source>
        <dbReference type="EMBL" id="MRG60433.1"/>
    </source>
</evidence>
<protein>
    <submittedName>
        <fullName evidence="1">Glycosyltransferase</fullName>
    </submittedName>
</protein>
<sequence>MIRVMHTLQAPDGTTRYVDHMIGAAPPGVRIMTFTWGRAIFGRYDVLHVHWPESLVRHPRLAGRAAKRMLLEMLLARLRLTRTPIVRTIHNVAPHEPGDSAEARVLGRIDRRTDFWILLQPGTPSPNEARSMVIRHGHYRGVFQSEVAAVRGRMLQFGLLRPYKGVEALIAAFAELDDPRGQLRIVGRPHSADFEAALRRRAERDRRVSLRLEFVPDAALIDEIRQAELVVLPYTEMHNSGAVLVALSLDRPVLVPRSSSTDSLAEEVGESWVLRYDGPLDAKTLAAARVAAASHRPGRPDLSGRDWARVGELHGEVYRLALVPDQPNRAAINRDARA</sequence>
<keyword evidence="1" id="KW-0808">Transferase</keyword>
<dbReference type="Proteomes" id="UP000431080">
    <property type="component" value="Unassembled WGS sequence"/>
</dbReference>
<dbReference type="Pfam" id="PF13692">
    <property type="entry name" value="Glyco_trans_1_4"/>
    <property type="match status" value="1"/>
</dbReference>
<dbReference type="Gene3D" id="3.40.50.2000">
    <property type="entry name" value="Glycogen Phosphorylase B"/>
    <property type="match status" value="2"/>
</dbReference>
<evidence type="ECO:0000313" key="2">
    <source>
        <dbReference type="Proteomes" id="UP000431080"/>
    </source>
</evidence>
<dbReference type="GO" id="GO:0016740">
    <property type="term" value="F:transferase activity"/>
    <property type="evidence" value="ECO:0007669"/>
    <property type="project" value="UniProtKB-KW"/>
</dbReference>
<organism evidence="1 2">
    <name type="scientific">Agromyces agglutinans</name>
    <dbReference type="NCBI Taxonomy" id="2662258"/>
    <lineage>
        <taxon>Bacteria</taxon>
        <taxon>Bacillati</taxon>
        <taxon>Actinomycetota</taxon>
        <taxon>Actinomycetes</taxon>
        <taxon>Micrococcales</taxon>
        <taxon>Microbacteriaceae</taxon>
        <taxon>Agromyces</taxon>
    </lineage>
</organism>
<comment type="caution">
    <text evidence="1">The sequence shown here is derived from an EMBL/GenBank/DDBJ whole genome shotgun (WGS) entry which is preliminary data.</text>
</comment>